<gene>
    <name evidence="2" type="ORF">IAB77_05820</name>
</gene>
<feature type="transmembrane region" description="Helical" evidence="1">
    <location>
        <begin position="35"/>
        <end position="57"/>
    </location>
</feature>
<keyword evidence="1" id="KW-1133">Transmembrane helix</keyword>
<evidence type="ECO:0000313" key="2">
    <source>
        <dbReference type="EMBL" id="HIQ78761.1"/>
    </source>
</evidence>
<protein>
    <submittedName>
        <fullName evidence="2">DUF3267 domain-containing protein</fullName>
    </submittedName>
</protein>
<accession>A0A9D0ZEH1</accession>
<dbReference type="Proteomes" id="UP000824262">
    <property type="component" value="Unassembled WGS sequence"/>
</dbReference>
<sequence length="197" mass="21782">MKEKNNNQTFNRVRAELKANGYQEKDVTIPSGKSMILGFLYSLPFIVFGGLLYRFLLIERAHLSEIGGLSFYIMFIAIIAVSVVIHELLHGIGWAITSGKGWKVVRFNINAMLPSCACEVVLRKQPYLIGVLAPFVVLGSGSMLFVFVYPGTVSLLTLMVNFIAAGADLLIAFKVLKEGRCLIADHPTDAGYIAFYR</sequence>
<name>A0A9D0ZEH1_9FIRM</name>
<feature type="transmembrane region" description="Helical" evidence="1">
    <location>
        <begin position="155"/>
        <end position="176"/>
    </location>
</feature>
<dbReference type="InterPro" id="IPR021683">
    <property type="entry name" value="DUF3267"/>
</dbReference>
<keyword evidence="1" id="KW-0472">Membrane</keyword>
<reference evidence="2" key="1">
    <citation type="submission" date="2020-10" db="EMBL/GenBank/DDBJ databases">
        <authorList>
            <person name="Gilroy R."/>
        </authorList>
    </citation>
    <scope>NUCLEOTIDE SEQUENCE</scope>
    <source>
        <strain evidence="2">ChiBcolR7-354</strain>
    </source>
</reference>
<feature type="transmembrane region" description="Helical" evidence="1">
    <location>
        <begin position="129"/>
        <end position="149"/>
    </location>
</feature>
<dbReference type="EMBL" id="DVGA01000056">
    <property type="protein sequence ID" value="HIQ78761.1"/>
    <property type="molecule type" value="Genomic_DNA"/>
</dbReference>
<reference evidence="2" key="2">
    <citation type="journal article" date="2021" name="PeerJ">
        <title>Extensive microbial diversity within the chicken gut microbiome revealed by metagenomics and culture.</title>
        <authorList>
            <person name="Gilroy R."/>
            <person name="Ravi A."/>
            <person name="Getino M."/>
            <person name="Pursley I."/>
            <person name="Horton D.L."/>
            <person name="Alikhan N.F."/>
            <person name="Baker D."/>
            <person name="Gharbi K."/>
            <person name="Hall N."/>
            <person name="Watson M."/>
            <person name="Adriaenssens E.M."/>
            <person name="Foster-Nyarko E."/>
            <person name="Jarju S."/>
            <person name="Secka A."/>
            <person name="Antonio M."/>
            <person name="Oren A."/>
            <person name="Chaudhuri R.R."/>
            <person name="La Ragione R."/>
            <person name="Hildebrand F."/>
            <person name="Pallen M.J."/>
        </authorList>
    </citation>
    <scope>NUCLEOTIDE SEQUENCE</scope>
    <source>
        <strain evidence="2">ChiBcolR7-354</strain>
    </source>
</reference>
<comment type="caution">
    <text evidence="2">The sequence shown here is derived from an EMBL/GenBank/DDBJ whole genome shotgun (WGS) entry which is preliminary data.</text>
</comment>
<proteinExistence type="predicted"/>
<dbReference type="Pfam" id="PF11667">
    <property type="entry name" value="DUF3267"/>
    <property type="match status" value="1"/>
</dbReference>
<feature type="transmembrane region" description="Helical" evidence="1">
    <location>
        <begin position="69"/>
        <end position="92"/>
    </location>
</feature>
<organism evidence="2 3">
    <name type="scientific">Candidatus Scatomorpha intestinavium</name>
    <dbReference type="NCBI Taxonomy" id="2840922"/>
    <lineage>
        <taxon>Bacteria</taxon>
        <taxon>Bacillati</taxon>
        <taxon>Bacillota</taxon>
        <taxon>Clostridia</taxon>
        <taxon>Eubacteriales</taxon>
        <taxon>Candidatus Scatomorpha</taxon>
    </lineage>
</organism>
<dbReference type="AlphaFoldDB" id="A0A9D0ZEH1"/>
<evidence type="ECO:0000313" key="3">
    <source>
        <dbReference type="Proteomes" id="UP000824262"/>
    </source>
</evidence>
<keyword evidence="1" id="KW-0812">Transmembrane</keyword>
<evidence type="ECO:0000256" key="1">
    <source>
        <dbReference type="SAM" id="Phobius"/>
    </source>
</evidence>